<name>A0A8T0UAH9_PANVG</name>
<dbReference type="EMBL" id="CM029042">
    <property type="protein sequence ID" value="KAG2618036.1"/>
    <property type="molecule type" value="Genomic_DNA"/>
</dbReference>
<evidence type="ECO:0000313" key="2">
    <source>
        <dbReference type="EMBL" id="KAG2618036.1"/>
    </source>
</evidence>
<proteinExistence type="predicted"/>
<keyword evidence="3" id="KW-1185">Reference proteome</keyword>
<dbReference type="AlphaFoldDB" id="A0A8T0UAH9"/>
<organism evidence="2 3">
    <name type="scientific">Panicum virgatum</name>
    <name type="common">Blackwell switchgrass</name>
    <dbReference type="NCBI Taxonomy" id="38727"/>
    <lineage>
        <taxon>Eukaryota</taxon>
        <taxon>Viridiplantae</taxon>
        <taxon>Streptophyta</taxon>
        <taxon>Embryophyta</taxon>
        <taxon>Tracheophyta</taxon>
        <taxon>Spermatophyta</taxon>
        <taxon>Magnoliopsida</taxon>
        <taxon>Liliopsida</taxon>
        <taxon>Poales</taxon>
        <taxon>Poaceae</taxon>
        <taxon>PACMAD clade</taxon>
        <taxon>Panicoideae</taxon>
        <taxon>Panicodae</taxon>
        <taxon>Paniceae</taxon>
        <taxon>Panicinae</taxon>
        <taxon>Panicum</taxon>
        <taxon>Panicum sect. Hiantes</taxon>
    </lineage>
</organism>
<feature type="region of interest" description="Disordered" evidence="1">
    <location>
        <begin position="68"/>
        <end position="123"/>
    </location>
</feature>
<gene>
    <name evidence="2" type="ORF">PVAP13_3NG258145</name>
</gene>
<sequence length="201" mass="22040">MLHCCHHCTTTPVPLHKDVAVHDLFSNSGAISSTSTAAPRIVAKRGFTHKTTGCSTAATTAPRRRCLCTRTSPSTTSSPTPAPSRQPLRRRHGSWQRGVSPTKGGRAAAASGGGVLGGHRGSLREPSDPFLVVRVHSHQRCRHQQDRIKEYKDNKHRPNCRVGIRWDRRTAHHSGVSLLLPRVPEKKGRQTKASVTTRHGR</sequence>
<protein>
    <submittedName>
        <fullName evidence="2">Uncharacterized protein</fullName>
    </submittedName>
</protein>
<accession>A0A8T0UAH9</accession>
<feature type="compositionally biased region" description="Gly residues" evidence="1">
    <location>
        <begin position="111"/>
        <end position="120"/>
    </location>
</feature>
<comment type="caution">
    <text evidence="2">The sequence shown here is derived from an EMBL/GenBank/DDBJ whole genome shotgun (WGS) entry which is preliminary data.</text>
</comment>
<evidence type="ECO:0000313" key="3">
    <source>
        <dbReference type="Proteomes" id="UP000823388"/>
    </source>
</evidence>
<dbReference type="Proteomes" id="UP000823388">
    <property type="component" value="Chromosome 3N"/>
</dbReference>
<feature type="compositionally biased region" description="Low complexity" evidence="1">
    <location>
        <begin position="68"/>
        <end position="85"/>
    </location>
</feature>
<evidence type="ECO:0000256" key="1">
    <source>
        <dbReference type="SAM" id="MobiDB-lite"/>
    </source>
</evidence>
<reference evidence="2" key="1">
    <citation type="submission" date="2020-05" db="EMBL/GenBank/DDBJ databases">
        <title>WGS assembly of Panicum virgatum.</title>
        <authorList>
            <person name="Lovell J.T."/>
            <person name="Jenkins J."/>
            <person name="Shu S."/>
            <person name="Juenger T.E."/>
            <person name="Schmutz J."/>
        </authorList>
    </citation>
    <scope>NUCLEOTIDE SEQUENCE</scope>
    <source>
        <strain evidence="2">AP13</strain>
    </source>
</reference>